<dbReference type="Proteomes" id="UP000310636">
    <property type="component" value="Unassembled WGS sequence"/>
</dbReference>
<dbReference type="SUPFAM" id="SSF52172">
    <property type="entry name" value="CheY-like"/>
    <property type="match status" value="1"/>
</dbReference>
<evidence type="ECO:0000256" key="2">
    <source>
        <dbReference type="ARBA" id="ARBA00023015"/>
    </source>
</evidence>
<proteinExistence type="predicted"/>
<feature type="domain" description="HTH luxR-type" evidence="6">
    <location>
        <begin position="170"/>
        <end position="235"/>
    </location>
</feature>
<keyword evidence="9" id="KW-1185">Reference proteome</keyword>
<dbReference type="InterPro" id="IPR001789">
    <property type="entry name" value="Sig_transdc_resp-reg_receiver"/>
</dbReference>
<dbReference type="PANTHER" id="PTHR43214:SF24">
    <property type="entry name" value="TRANSCRIPTIONAL REGULATORY PROTEIN NARL-RELATED"/>
    <property type="match status" value="1"/>
</dbReference>
<dbReference type="PANTHER" id="PTHR43214">
    <property type="entry name" value="TWO-COMPONENT RESPONSE REGULATOR"/>
    <property type="match status" value="1"/>
</dbReference>
<sequence>MPRKRAILQSGGSRELAAYRIFIIDDEPLISHALRIVIEAEADMEVAGVADSGIEGLAAIDRLRPDLVLMDVRMPAMDGIECTRRIKLRYPDMLVLILTTYNEEAYIIDGLAHGANGYLLKGLDFALLVSTIRSTLRGQYVLPAEVAAKLSAYLMNNKPGLQELNALPAFITERHTLTNREKDILLLLGNRLSVREIAAELNIGEGTTKNYLTIIYEKLNVANRYEAIDLVRNGR</sequence>
<keyword evidence="2" id="KW-0805">Transcription regulation</keyword>
<reference evidence="8 9" key="1">
    <citation type="submission" date="2019-04" db="EMBL/GenBank/DDBJ databases">
        <title>Cohnella sp. nov. isolated from preserved vegetables.</title>
        <authorList>
            <person name="Lin S.-Y."/>
            <person name="Hung M.-H."/>
            <person name="Young C.-C."/>
        </authorList>
    </citation>
    <scope>NUCLEOTIDE SEQUENCE [LARGE SCALE GENOMIC DNA]</scope>
    <source>
        <strain evidence="8 9">CC-MHH1044</strain>
    </source>
</reference>
<evidence type="ECO:0000256" key="3">
    <source>
        <dbReference type="ARBA" id="ARBA00023125"/>
    </source>
</evidence>
<organism evidence="8 9">
    <name type="scientific">Cohnella fermenti</name>
    <dbReference type="NCBI Taxonomy" id="2565925"/>
    <lineage>
        <taxon>Bacteria</taxon>
        <taxon>Bacillati</taxon>
        <taxon>Bacillota</taxon>
        <taxon>Bacilli</taxon>
        <taxon>Bacillales</taxon>
        <taxon>Paenibacillaceae</taxon>
        <taxon>Cohnella</taxon>
    </lineage>
</organism>
<protein>
    <submittedName>
        <fullName evidence="8">Response regulator transcription factor</fullName>
    </submittedName>
</protein>
<dbReference type="AlphaFoldDB" id="A0A4S4BN60"/>
<keyword evidence="3" id="KW-0238">DNA-binding</keyword>
<dbReference type="GO" id="GO:0003677">
    <property type="term" value="F:DNA binding"/>
    <property type="evidence" value="ECO:0007669"/>
    <property type="project" value="UniProtKB-KW"/>
</dbReference>
<keyword evidence="4" id="KW-0804">Transcription</keyword>
<dbReference type="CDD" id="cd17535">
    <property type="entry name" value="REC_NarL-like"/>
    <property type="match status" value="1"/>
</dbReference>
<dbReference type="Gene3D" id="3.40.50.2300">
    <property type="match status" value="1"/>
</dbReference>
<evidence type="ECO:0000259" key="7">
    <source>
        <dbReference type="PROSITE" id="PS50110"/>
    </source>
</evidence>
<dbReference type="InterPro" id="IPR016032">
    <property type="entry name" value="Sig_transdc_resp-reg_C-effctor"/>
</dbReference>
<evidence type="ECO:0000259" key="6">
    <source>
        <dbReference type="PROSITE" id="PS50043"/>
    </source>
</evidence>
<dbReference type="Pfam" id="PF00196">
    <property type="entry name" value="GerE"/>
    <property type="match status" value="1"/>
</dbReference>
<dbReference type="SMART" id="SM00448">
    <property type="entry name" value="REC"/>
    <property type="match status" value="1"/>
</dbReference>
<dbReference type="SMART" id="SM00421">
    <property type="entry name" value="HTH_LUXR"/>
    <property type="match status" value="1"/>
</dbReference>
<dbReference type="InterPro" id="IPR000792">
    <property type="entry name" value="Tscrpt_reg_LuxR_C"/>
</dbReference>
<name>A0A4S4BN60_9BACL</name>
<feature type="modified residue" description="4-aspartylphosphate" evidence="5">
    <location>
        <position position="71"/>
    </location>
</feature>
<evidence type="ECO:0000256" key="5">
    <source>
        <dbReference type="PROSITE-ProRule" id="PRU00169"/>
    </source>
</evidence>
<dbReference type="GO" id="GO:0000160">
    <property type="term" value="P:phosphorelay signal transduction system"/>
    <property type="evidence" value="ECO:0007669"/>
    <property type="project" value="InterPro"/>
</dbReference>
<evidence type="ECO:0000313" key="8">
    <source>
        <dbReference type="EMBL" id="THF76230.1"/>
    </source>
</evidence>
<dbReference type="Pfam" id="PF00072">
    <property type="entry name" value="Response_reg"/>
    <property type="match status" value="1"/>
</dbReference>
<dbReference type="InterPro" id="IPR058245">
    <property type="entry name" value="NreC/VraR/RcsB-like_REC"/>
</dbReference>
<dbReference type="PRINTS" id="PR00038">
    <property type="entry name" value="HTHLUXR"/>
</dbReference>
<feature type="domain" description="Response regulatory" evidence="7">
    <location>
        <begin position="20"/>
        <end position="136"/>
    </location>
</feature>
<dbReference type="InterPro" id="IPR039420">
    <property type="entry name" value="WalR-like"/>
</dbReference>
<dbReference type="EMBL" id="SSOB01000026">
    <property type="protein sequence ID" value="THF76230.1"/>
    <property type="molecule type" value="Genomic_DNA"/>
</dbReference>
<dbReference type="CDD" id="cd06170">
    <property type="entry name" value="LuxR_C_like"/>
    <property type="match status" value="1"/>
</dbReference>
<dbReference type="GO" id="GO:0006355">
    <property type="term" value="P:regulation of DNA-templated transcription"/>
    <property type="evidence" value="ECO:0007669"/>
    <property type="project" value="InterPro"/>
</dbReference>
<gene>
    <name evidence="8" type="ORF">E6C55_19580</name>
</gene>
<comment type="caution">
    <text evidence="8">The sequence shown here is derived from an EMBL/GenBank/DDBJ whole genome shotgun (WGS) entry which is preliminary data.</text>
</comment>
<evidence type="ECO:0000256" key="4">
    <source>
        <dbReference type="ARBA" id="ARBA00023163"/>
    </source>
</evidence>
<keyword evidence="1 5" id="KW-0597">Phosphoprotein</keyword>
<accession>A0A4S4BN60</accession>
<evidence type="ECO:0000313" key="9">
    <source>
        <dbReference type="Proteomes" id="UP000310636"/>
    </source>
</evidence>
<dbReference type="InterPro" id="IPR011006">
    <property type="entry name" value="CheY-like_superfamily"/>
</dbReference>
<evidence type="ECO:0000256" key="1">
    <source>
        <dbReference type="ARBA" id="ARBA00022553"/>
    </source>
</evidence>
<dbReference type="PROSITE" id="PS50043">
    <property type="entry name" value="HTH_LUXR_2"/>
    <property type="match status" value="1"/>
</dbReference>
<dbReference type="PROSITE" id="PS50110">
    <property type="entry name" value="RESPONSE_REGULATORY"/>
    <property type="match status" value="1"/>
</dbReference>
<dbReference type="SUPFAM" id="SSF46894">
    <property type="entry name" value="C-terminal effector domain of the bipartite response regulators"/>
    <property type="match status" value="1"/>
</dbReference>
<dbReference type="OrthoDB" id="9780153at2"/>